<reference evidence="2" key="1">
    <citation type="journal article" date="2015" name="PLoS ONE">
        <title>An Insight into the Sialome of the Lone Star Tick, Amblyomma americanum, with a Glimpse on Its Time Dependent Gene Expression.</title>
        <authorList>
            <person name="Karim S."/>
            <person name="Ribeiro J.M."/>
        </authorList>
    </citation>
    <scope>NUCLEOTIDE SEQUENCE</scope>
    <source>
        <tissue evidence="2">Salivary gland</tissue>
    </source>
</reference>
<proteinExistence type="evidence at transcript level"/>
<keyword evidence="1" id="KW-0732">Signal</keyword>
<accession>A0A0C9SDI9</accession>
<feature type="signal peptide" evidence="1">
    <location>
        <begin position="1"/>
        <end position="24"/>
    </location>
</feature>
<dbReference type="EMBL" id="GBZX01000673">
    <property type="protein sequence ID" value="JAG92067.1"/>
    <property type="molecule type" value="mRNA"/>
</dbReference>
<dbReference type="AlphaFoldDB" id="A0A0C9SDI9"/>
<dbReference type="Gene3D" id="2.10.80.10">
    <property type="entry name" value="Lipase, subunit A"/>
    <property type="match status" value="1"/>
</dbReference>
<evidence type="ECO:0000313" key="2">
    <source>
        <dbReference type="EMBL" id="JAG92067.1"/>
    </source>
</evidence>
<feature type="chain" id="PRO_5002203035" evidence="1">
    <location>
        <begin position="25"/>
        <end position="131"/>
    </location>
</feature>
<protein>
    <submittedName>
        <fullName evidence="2">Putative secreted protein</fullName>
    </submittedName>
</protein>
<evidence type="ECO:0000256" key="1">
    <source>
        <dbReference type="SAM" id="SignalP"/>
    </source>
</evidence>
<organism evidence="2">
    <name type="scientific">Amblyomma americanum</name>
    <name type="common">Lone star tick</name>
    <dbReference type="NCBI Taxonomy" id="6943"/>
    <lineage>
        <taxon>Eukaryota</taxon>
        <taxon>Metazoa</taxon>
        <taxon>Ecdysozoa</taxon>
        <taxon>Arthropoda</taxon>
        <taxon>Chelicerata</taxon>
        <taxon>Arachnida</taxon>
        <taxon>Acari</taxon>
        <taxon>Parasitiformes</taxon>
        <taxon>Ixodida</taxon>
        <taxon>Ixodoidea</taxon>
        <taxon>Ixodidae</taxon>
        <taxon>Amblyomminae</taxon>
        <taxon>Amblyomma</taxon>
    </lineage>
</organism>
<sequence>LKTLMAVVAAVFIIVILYSAGNHAAEGARPALDYPAWLPRHDVGARCDVEGNCQIGLCCARMTLEEGNKCRARNSTVGLRCSKRRWPKGTITKAYIGGCPCGKGLRCKMDRRLGYGTCEHYPKKNVSQKEG</sequence>
<name>A0A0C9SDI9_AMBAM</name>
<feature type="non-terminal residue" evidence="2">
    <location>
        <position position="1"/>
    </location>
</feature>